<dbReference type="Gene3D" id="1.10.1200.10">
    <property type="entry name" value="ACP-like"/>
    <property type="match status" value="1"/>
</dbReference>
<evidence type="ECO:0000313" key="2">
    <source>
        <dbReference type="Proteomes" id="UP000198870"/>
    </source>
</evidence>
<protein>
    <submittedName>
        <fullName evidence="1">Acyl carrier protein</fullName>
    </submittedName>
</protein>
<dbReference type="SUPFAM" id="SSF47336">
    <property type="entry name" value="ACP-like"/>
    <property type="match status" value="1"/>
</dbReference>
<accession>A0A1G5C3K5</accession>
<sequence length="114" mass="12956">MTMEPVNTGDQPGKGFDGDNTIAFRKKEIQEALLEFITRNFMVERSDIKLDLSMIDEGIIDSFGLVEIVTFMESAFDMEVADDDMNRDNFGSVLKIVDYIHRQTDTDIPIRAVT</sequence>
<dbReference type="Proteomes" id="UP000198870">
    <property type="component" value="Unassembled WGS sequence"/>
</dbReference>
<dbReference type="AlphaFoldDB" id="A0A1G5C3K5"/>
<proteinExistence type="predicted"/>
<organism evidence="1 2">
    <name type="scientific">Desulfoluna spongiiphila</name>
    <dbReference type="NCBI Taxonomy" id="419481"/>
    <lineage>
        <taxon>Bacteria</taxon>
        <taxon>Pseudomonadati</taxon>
        <taxon>Thermodesulfobacteriota</taxon>
        <taxon>Desulfobacteria</taxon>
        <taxon>Desulfobacterales</taxon>
        <taxon>Desulfolunaceae</taxon>
        <taxon>Desulfoluna</taxon>
    </lineage>
</organism>
<reference evidence="1 2" key="1">
    <citation type="submission" date="2016-10" db="EMBL/GenBank/DDBJ databases">
        <authorList>
            <person name="de Groot N.N."/>
        </authorList>
    </citation>
    <scope>NUCLEOTIDE SEQUENCE [LARGE SCALE GENOMIC DNA]</scope>
    <source>
        <strain evidence="1 2">AA1</strain>
    </source>
</reference>
<keyword evidence="2" id="KW-1185">Reference proteome</keyword>
<evidence type="ECO:0000313" key="1">
    <source>
        <dbReference type="EMBL" id="SCX96897.1"/>
    </source>
</evidence>
<name>A0A1G5C3K5_9BACT</name>
<dbReference type="InterPro" id="IPR036736">
    <property type="entry name" value="ACP-like_sf"/>
</dbReference>
<dbReference type="EMBL" id="FMUX01000002">
    <property type="protein sequence ID" value="SCX96897.1"/>
    <property type="molecule type" value="Genomic_DNA"/>
</dbReference>
<dbReference type="STRING" id="419481.SAMN05216233_102350"/>
<gene>
    <name evidence="1" type="ORF">SAMN05216233_102350</name>
</gene>